<accession>A0A1J8PKH4</accession>
<sequence>MVNPDKMIRADRTRVSQVRHTSSKAMFFTMFVVLKTGPWIVLLFPMFYAKFNNYNGTLFTIRARSVNYFIYFILDQKRPRRRAYFYQKTYTPTEETATHACKIDIVDKNYPAHV</sequence>
<proteinExistence type="predicted"/>
<dbReference type="OrthoDB" id="196103at2759"/>
<dbReference type="Proteomes" id="UP000183567">
    <property type="component" value="Unassembled WGS sequence"/>
</dbReference>
<name>A0A1J8PKH4_9AGAM</name>
<evidence type="ECO:0000313" key="3">
    <source>
        <dbReference type="Proteomes" id="UP000183567"/>
    </source>
</evidence>
<keyword evidence="1" id="KW-1133">Transmembrane helix</keyword>
<keyword evidence="1" id="KW-0472">Membrane</keyword>
<evidence type="ECO:0000256" key="1">
    <source>
        <dbReference type="SAM" id="Phobius"/>
    </source>
</evidence>
<keyword evidence="3" id="KW-1185">Reference proteome</keyword>
<dbReference type="AlphaFoldDB" id="A0A1J8PKH4"/>
<feature type="transmembrane region" description="Helical" evidence="1">
    <location>
        <begin position="25"/>
        <end position="48"/>
    </location>
</feature>
<organism evidence="2 3">
    <name type="scientific">Rhizopogon vesiculosus</name>
    <dbReference type="NCBI Taxonomy" id="180088"/>
    <lineage>
        <taxon>Eukaryota</taxon>
        <taxon>Fungi</taxon>
        <taxon>Dikarya</taxon>
        <taxon>Basidiomycota</taxon>
        <taxon>Agaricomycotina</taxon>
        <taxon>Agaricomycetes</taxon>
        <taxon>Agaricomycetidae</taxon>
        <taxon>Boletales</taxon>
        <taxon>Suillineae</taxon>
        <taxon>Rhizopogonaceae</taxon>
        <taxon>Rhizopogon</taxon>
    </lineage>
</organism>
<evidence type="ECO:0000313" key="2">
    <source>
        <dbReference type="EMBL" id="OJA09397.1"/>
    </source>
</evidence>
<reference evidence="2 3" key="1">
    <citation type="submission" date="2016-03" db="EMBL/GenBank/DDBJ databases">
        <title>Comparative genomics of the ectomycorrhizal sister species Rhizopogon vinicolor and Rhizopogon vesiculosus (Basidiomycota: Boletales) reveals a divergence of the mating type B locus.</title>
        <authorList>
            <person name="Mujic A.B."/>
            <person name="Kuo A."/>
            <person name="Tritt A."/>
            <person name="Lipzen A."/>
            <person name="Chen C."/>
            <person name="Johnson J."/>
            <person name="Sharma A."/>
            <person name="Barry K."/>
            <person name="Grigoriev I.V."/>
            <person name="Spatafora J.W."/>
        </authorList>
    </citation>
    <scope>NUCLEOTIDE SEQUENCE [LARGE SCALE GENOMIC DNA]</scope>
    <source>
        <strain evidence="2 3">AM-OR11-056</strain>
    </source>
</reference>
<keyword evidence="1" id="KW-0812">Transmembrane</keyword>
<gene>
    <name evidence="2" type="ORF">AZE42_06559</name>
</gene>
<dbReference type="EMBL" id="LVVM01005944">
    <property type="protein sequence ID" value="OJA09397.1"/>
    <property type="molecule type" value="Genomic_DNA"/>
</dbReference>
<comment type="caution">
    <text evidence="2">The sequence shown here is derived from an EMBL/GenBank/DDBJ whole genome shotgun (WGS) entry which is preliminary data.</text>
</comment>
<protein>
    <submittedName>
        <fullName evidence="2">Uncharacterized protein</fullName>
    </submittedName>
</protein>